<feature type="disulfide bond" evidence="6">
    <location>
        <begin position="29"/>
        <end position="38"/>
    </location>
</feature>
<accession>A0A8S3VQ83</accession>
<dbReference type="SUPFAM" id="SSF57196">
    <property type="entry name" value="EGF/Laminin"/>
    <property type="match status" value="4"/>
</dbReference>
<dbReference type="PROSITE" id="PS00022">
    <property type="entry name" value="EGF_1"/>
    <property type="match status" value="4"/>
</dbReference>
<dbReference type="EMBL" id="CAJPWZ010003330">
    <property type="protein sequence ID" value="CAG2257525.1"/>
    <property type="molecule type" value="Genomic_DNA"/>
</dbReference>
<dbReference type="Proteomes" id="UP000683360">
    <property type="component" value="Unassembled WGS sequence"/>
</dbReference>
<reference evidence="9" key="1">
    <citation type="submission" date="2021-03" db="EMBL/GenBank/DDBJ databases">
        <authorList>
            <person name="Bekaert M."/>
        </authorList>
    </citation>
    <scope>NUCLEOTIDE SEQUENCE</scope>
</reference>
<keyword evidence="5" id="KW-0325">Glycoprotein</keyword>
<evidence type="ECO:0000256" key="4">
    <source>
        <dbReference type="ARBA" id="ARBA00023157"/>
    </source>
</evidence>
<evidence type="ECO:0000313" key="10">
    <source>
        <dbReference type="Proteomes" id="UP000683360"/>
    </source>
</evidence>
<dbReference type="OrthoDB" id="5953235at2759"/>
<keyword evidence="2" id="KW-0732">Signal</keyword>
<dbReference type="PANTHER" id="PTHR12916:SF4">
    <property type="entry name" value="UNINFLATABLE, ISOFORM C"/>
    <property type="match status" value="1"/>
</dbReference>
<keyword evidence="1 6" id="KW-0245">EGF-like domain</keyword>
<dbReference type="SMART" id="SM00181">
    <property type="entry name" value="EGF"/>
    <property type="match status" value="4"/>
</dbReference>
<dbReference type="PROSITE" id="PS01186">
    <property type="entry name" value="EGF_2"/>
    <property type="match status" value="4"/>
</dbReference>
<evidence type="ECO:0000256" key="6">
    <source>
        <dbReference type="PROSITE-ProRule" id="PRU00076"/>
    </source>
</evidence>
<dbReference type="PRINTS" id="PR00010">
    <property type="entry name" value="EGFBLOOD"/>
</dbReference>
<keyword evidence="3" id="KW-0677">Repeat</keyword>
<dbReference type="Gene3D" id="2.10.25.10">
    <property type="entry name" value="Laminin"/>
    <property type="match status" value="4"/>
</dbReference>
<evidence type="ECO:0000256" key="2">
    <source>
        <dbReference type="ARBA" id="ARBA00022729"/>
    </source>
</evidence>
<comment type="caution">
    <text evidence="9">The sequence shown here is derived from an EMBL/GenBank/DDBJ whole genome shotgun (WGS) entry which is preliminary data.</text>
</comment>
<evidence type="ECO:0000259" key="8">
    <source>
        <dbReference type="PROSITE" id="PS50026"/>
    </source>
</evidence>
<dbReference type="CDD" id="cd00054">
    <property type="entry name" value="EGF_CA"/>
    <property type="match status" value="4"/>
</dbReference>
<feature type="domain" description="EGF-like" evidence="8">
    <location>
        <begin position="3"/>
        <end position="39"/>
    </location>
</feature>
<comment type="caution">
    <text evidence="6">Lacks conserved residue(s) required for the propagation of feature annotation.</text>
</comment>
<protein>
    <submittedName>
        <fullName evidence="9">NOTCH1</fullName>
    </submittedName>
</protein>
<evidence type="ECO:0000256" key="7">
    <source>
        <dbReference type="SAM" id="Phobius"/>
    </source>
</evidence>
<dbReference type="PANTHER" id="PTHR12916">
    <property type="entry name" value="CYTOCHROME C OXIDASE POLYPEPTIDE VIC-2"/>
    <property type="match status" value="1"/>
</dbReference>
<name>A0A8S3VQ83_MYTED</name>
<feature type="domain" description="EGF-like" evidence="8">
    <location>
        <begin position="117"/>
        <end position="153"/>
    </location>
</feature>
<dbReference type="InterPro" id="IPR000152">
    <property type="entry name" value="EGF-type_Asp/Asn_hydroxyl_site"/>
</dbReference>
<feature type="disulfide bond" evidence="6">
    <location>
        <begin position="143"/>
        <end position="152"/>
    </location>
</feature>
<dbReference type="InterPro" id="IPR000742">
    <property type="entry name" value="EGF"/>
</dbReference>
<feature type="transmembrane region" description="Helical" evidence="7">
    <location>
        <begin position="192"/>
        <end position="214"/>
    </location>
</feature>
<dbReference type="InterPro" id="IPR001881">
    <property type="entry name" value="EGF-like_Ca-bd_dom"/>
</dbReference>
<evidence type="ECO:0000256" key="5">
    <source>
        <dbReference type="ARBA" id="ARBA00023180"/>
    </source>
</evidence>
<dbReference type="FunFam" id="2.10.25.10:FF:000321">
    <property type="entry name" value="Protein delta homolog 1"/>
    <property type="match status" value="2"/>
</dbReference>
<keyword evidence="7" id="KW-1133">Transmembrane helix</keyword>
<dbReference type="Pfam" id="PF00008">
    <property type="entry name" value="EGF"/>
    <property type="match status" value="4"/>
</dbReference>
<evidence type="ECO:0000256" key="1">
    <source>
        <dbReference type="ARBA" id="ARBA00022536"/>
    </source>
</evidence>
<keyword evidence="7" id="KW-0812">Transmembrane</keyword>
<dbReference type="InterPro" id="IPR018097">
    <property type="entry name" value="EGF_Ca-bd_CS"/>
</dbReference>
<dbReference type="PROSITE" id="PS00010">
    <property type="entry name" value="ASX_HYDROXYL"/>
    <property type="match status" value="3"/>
</dbReference>
<dbReference type="PROSITE" id="PS50026">
    <property type="entry name" value="EGF_3"/>
    <property type="match status" value="4"/>
</dbReference>
<dbReference type="FunFam" id="2.10.25.10:FF:000004">
    <property type="entry name" value="Neurogenic locus notch 1"/>
    <property type="match status" value="1"/>
</dbReference>
<keyword evidence="7" id="KW-0472">Membrane</keyword>
<evidence type="ECO:0000313" key="9">
    <source>
        <dbReference type="EMBL" id="CAG2257525.1"/>
    </source>
</evidence>
<organism evidence="9 10">
    <name type="scientific">Mytilus edulis</name>
    <name type="common">Blue mussel</name>
    <dbReference type="NCBI Taxonomy" id="6550"/>
    <lineage>
        <taxon>Eukaryota</taxon>
        <taxon>Metazoa</taxon>
        <taxon>Spiralia</taxon>
        <taxon>Lophotrochozoa</taxon>
        <taxon>Mollusca</taxon>
        <taxon>Bivalvia</taxon>
        <taxon>Autobranchia</taxon>
        <taxon>Pteriomorphia</taxon>
        <taxon>Mytilida</taxon>
        <taxon>Mytiloidea</taxon>
        <taxon>Mytilidae</taxon>
        <taxon>Mytilinae</taxon>
        <taxon>Mytilus</taxon>
    </lineage>
</organism>
<keyword evidence="10" id="KW-1185">Reference proteome</keyword>
<evidence type="ECO:0000256" key="3">
    <source>
        <dbReference type="ARBA" id="ARBA00022737"/>
    </source>
</evidence>
<feature type="domain" description="EGF-like" evidence="8">
    <location>
        <begin position="41"/>
        <end position="77"/>
    </location>
</feature>
<dbReference type="GO" id="GO:0005509">
    <property type="term" value="F:calcium ion binding"/>
    <property type="evidence" value="ECO:0007669"/>
    <property type="project" value="InterPro"/>
</dbReference>
<proteinExistence type="predicted"/>
<dbReference type="PROSITE" id="PS01187">
    <property type="entry name" value="EGF_CA"/>
    <property type="match status" value="2"/>
</dbReference>
<dbReference type="AlphaFoldDB" id="A0A8S3VQ83"/>
<sequence length="283" mass="31787">MEVIDNCASSPCVNATFCINALNDFNCNCKAGFIGKRCDIDIDECSSRPCSNGGTCIDRVNRYICHCRTGYTGQICEKDIDDCVNDPCKHGGTCIDHVNNFSCQCSQGYRGFLCEKGINLCHLQPCKNNGKCTAKGHTYNCGCTNGWTGVNCETKVIKDQNCYETDYADCSCMLSRDPSKKVFIANVINKRSIISCLVGTLIGLISSVGGYFMFLKFCSGMASSWTPPKWPKRIIPSDYPTRWPRYPDKHMAPVERHGPTNIYRSSNESYEFDRRDYTNKHDW</sequence>
<feature type="disulfide bond" evidence="6">
    <location>
        <begin position="67"/>
        <end position="76"/>
    </location>
</feature>
<keyword evidence="4 6" id="KW-1015">Disulfide bond</keyword>
<gene>
    <name evidence="9" type="ORF">MEDL_68807</name>
</gene>
<dbReference type="FunFam" id="2.10.25.10:FF:000123">
    <property type="entry name" value="Crumbs homolog 1 (Drosophila)"/>
    <property type="match status" value="1"/>
</dbReference>
<feature type="domain" description="EGF-like" evidence="8">
    <location>
        <begin position="79"/>
        <end position="115"/>
    </location>
</feature>
<feature type="disulfide bond" evidence="6">
    <location>
        <begin position="105"/>
        <end position="114"/>
    </location>
</feature>
<dbReference type="SMART" id="SM00179">
    <property type="entry name" value="EGF_CA"/>
    <property type="match status" value="4"/>
</dbReference>